<dbReference type="AlphaFoldDB" id="A0A7I9XQP1"/>
<evidence type="ECO:0000256" key="1">
    <source>
        <dbReference type="SAM" id="MobiDB-lite"/>
    </source>
</evidence>
<evidence type="ECO:0000313" key="2">
    <source>
        <dbReference type="EMBL" id="GFG72315.1"/>
    </source>
</evidence>
<dbReference type="SUPFAM" id="SSF63829">
    <property type="entry name" value="Calcium-dependent phosphotriesterase"/>
    <property type="match status" value="1"/>
</dbReference>
<proteinExistence type="predicted"/>
<protein>
    <recommendedName>
        <fullName evidence="4">Gluconolaconase</fullName>
    </recommendedName>
</protein>
<accession>A0A7I9XQP1</accession>
<reference evidence="2 3" key="1">
    <citation type="journal article" date="2019" name="Emerg. Microbes Infect.">
        <title>Comprehensive subspecies identification of 175 nontuberculous mycobacteria species based on 7547 genomic profiles.</title>
        <authorList>
            <person name="Matsumoto Y."/>
            <person name="Kinjo T."/>
            <person name="Motooka D."/>
            <person name="Nabeya D."/>
            <person name="Jung N."/>
            <person name="Uechi K."/>
            <person name="Horii T."/>
            <person name="Iida T."/>
            <person name="Fujita J."/>
            <person name="Nakamura S."/>
        </authorList>
    </citation>
    <scope>NUCLEOTIDE SEQUENCE [LARGE SCALE GENOMIC DNA]</scope>
    <source>
        <strain evidence="2 3">JCM 16017</strain>
    </source>
</reference>
<feature type="region of interest" description="Disordered" evidence="1">
    <location>
        <begin position="21"/>
        <end position="51"/>
    </location>
</feature>
<evidence type="ECO:0008006" key="4">
    <source>
        <dbReference type="Google" id="ProtNLM"/>
    </source>
</evidence>
<gene>
    <name evidence="2" type="ORF">MSEN_40350</name>
</gene>
<sequence>MDAGSREVLAVDLATGSRHTIAAGLPIGPPPGVVPKPLKGMPPFSGPQGPFAGIARGPDGTLFVAADGEGSVLALRPVGP</sequence>
<evidence type="ECO:0000313" key="3">
    <source>
        <dbReference type="Proteomes" id="UP000465263"/>
    </source>
</evidence>
<organism evidence="2 3">
    <name type="scientific">Mycolicibacter senuensis</name>
    <dbReference type="NCBI Taxonomy" id="386913"/>
    <lineage>
        <taxon>Bacteria</taxon>
        <taxon>Bacillati</taxon>
        <taxon>Actinomycetota</taxon>
        <taxon>Actinomycetes</taxon>
        <taxon>Mycobacteriales</taxon>
        <taxon>Mycobacteriaceae</taxon>
        <taxon>Mycolicibacter</taxon>
    </lineage>
</organism>
<dbReference type="EMBL" id="BLKV01000002">
    <property type="protein sequence ID" value="GFG72315.1"/>
    <property type="molecule type" value="Genomic_DNA"/>
</dbReference>
<keyword evidence="3" id="KW-1185">Reference proteome</keyword>
<dbReference type="Proteomes" id="UP000465263">
    <property type="component" value="Unassembled WGS sequence"/>
</dbReference>
<comment type="caution">
    <text evidence="2">The sequence shown here is derived from an EMBL/GenBank/DDBJ whole genome shotgun (WGS) entry which is preliminary data.</text>
</comment>
<name>A0A7I9XQP1_9MYCO</name>